<accession>A0AAC8VE06</accession>
<organism evidence="2 3">
    <name type="scientific">Francisella persica ATCC VR-331</name>
    <dbReference type="NCBI Taxonomy" id="1086726"/>
    <lineage>
        <taxon>Bacteria</taxon>
        <taxon>Pseudomonadati</taxon>
        <taxon>Pseudomonadota</taxon>
        <taxon>Gammaproteobacteria</taxon>
        <taxon>Thiotrichales</taxon>
        <taxon>Francisellaceae</taxon>
        <taxon>Francisella</taxon>
    </lineage>
</organism>
<gene>
    <name evidence="2" type="ORF">ACH24_03430</name>
</gene>
<dbReference type="KEGG" id="fper:ACH24_03430"/>
<keyword evidence="3" id="KW-1185">Reference proteome</keyword>
<dbReference type="EMBL" id="CP012505">
    <property type="protein sequence ID" value="ALB01752.1"/>
    <property type="molecule type" value="Genomic_DNA"/>
</dbReference>
<reference evidence="2 3" key="1">
    <citation type="journal article" date="2016" name="Int. J. Syst. Evol. Microbiol.">
        <title>Reclassification of Wolbachia persica as Francisella persica comb. nov. and emended description of the family Francisellaceae.</title>
        <authorList>
            <person name="Larson M.A."/>
            <person name="Nalbantoglu U."/>
            <person name="Sayood K."/>
            <person name="Zentz E.B."/>
            <person name="Cer R.Z."/>
            <person name="Iwen P.C."/>
            <person name="Francesconi S.C."/>
            <person name="Bishop-Lilly K.A."/>
            <person name="Mokashi V.P."/>
            <person name="Sjostedt A."/>
            <person name="Hinrichs S.H."/>
        </authorList>
    </citation>
    <scope>NUCLEOTIDE SEQUENCE [LARGE SCALE GENOMIC DNA]</scope>
    <source>
        <strain evidence="2 3">FSC845</strain>
    </source>
</reference>
<dbReference type="Proteomes" id="UP000242800">
    <property type="component" value="Chromosome"/>
</dbReference>
<feature type="transmembrane region" description="Helical" evidence="1">
    <location>
        <begin position="44"/>
        <end position="63"/>
    </location>
</feature>
<dbReference type="RefSeq" id="WP_064461167.1">
    <property type="nucleotide sequence ID" value="NZ_CP012505.1"/>
</dbReference>
<keyword evidence="1" id="KW-0812">Transmembrane</keyword>
<evidence type="ECO:0008006" key="4">
    <source>
        <dbReference type="Google" id="ProtNLM"/>
    </source>
</evidence>
<name>A0AAC8VE06_9GAMM</name>
<keyword evidence="1" id="KW-1133">Transmembrane helix</keyword>
<evidence type="ECO:0000313" key="2">
    <source>
        <dbReference type="EMBL" id="ALB01752.1"/>
    </source>
</evidence>
<feature type="transmembrane region" description="Helical" evidence="1">
    <location>
        <begin position="12"/>
        <end position="32"/>
    </location>
</feature>
<evidence type="ECO:0000256" key="1">
    <source>
        <dbReference type="SAM" id="Phobius"/>
    </source>
</evidence>
<evidence type="ECO:0000313" key="3">
    <source>
        <dbReference type="Proteomes" id="UP000242800"/>
    </source>
</evidence>
<proteinExistence type="predicted"/>
<dbReference type="AlphaFoldDB" id="A0AAC8VE06"/>
<sequence length="65" mass="7297">MPVLTFDGLLFSPLLLFVVIAIILTVLTNLITPKVILKYTNLKLSWLNLAIFICYLGLVMFILGD</sequence>
<protein>
    <recommendedName>
        <fullName evidence="4">DUF1656 domain-containing protein</fullName>
    </recommendedName>
</protein>
<keyword evidence="1" id="KW-0472">Membrane</keyword>